<protein>
    <recommendedName>
        <fullName evidence="3">Serine/threonine-protein phosphatase</fullName>
        <ecNumber evidence="3">3.1.3.16</ecNumber>
    </recommendedName>
</protein>
<dbReference type="GO" id="GO:0005634">
    <property type="term" value="C:nucleus"/>
    <property type="evidence" value="ECO:0007669"/>
    <property type="project" value="TreeGrafter"/>
</dbReference>
<dbReference type="Pfam" id="PF00149">
    <property type="entry name" value="Metallophos"/>
    <property type="match status" value="1"/>
</dbReference>
<dbReference type="InterPro" id="IPR006186">
    <property type="entry name" value="Ser/Thr-sp_prot-phosphatase"/>
</dbReference>
<evidence type="ECO:0000313" key="6">
    <source>
        <dbReference type="Proteomes" id="UP001497623"/>
    </source>
</evidence>
<evidence type="ECO:0000256" key="2">
    <source>
        <dbReference type="ARBA" id="ARBA00022837"/>
    </source>
</evidence>
<organism evidence="5 6">
    <name type="scientific">Meganyctiphanes norvegica</name>
    <name type="common">Northern krill</name>
    <name type="synonym">Thysanopoda norvegica</name>
    <dbReference type="NCBI Taxonomy" id="48144"/>
    <lineage>
        <taxon>Eukaryota</taxon>
        <taxon>Metazoa</taxon>
        <taxon>Ecdysozoa</taxon>
        <taxon>Arthropoda</taxon>
        <taxon>Crustacea</taxon>
        <taxon>Multicrustacea</taxon>
        <taxon>Malacostraca</taxon>
        <taxon>Eumalacostraca</taxon>
        <taxon>Eucarida</taxon>
        <taxon>Euphausiacea</taxon>
        <taxon>Euphausiidae</taxon>
        <taxon>Meganyctiphanes</taxon>
    </lineage>
</organism>
<dbReference type="InterPro" id="IPR029052">
    <property type="entry name" value="Metallo-depent_PP-like"/>
</dbReference>
<proteinExistence type="inferred from homology"/>
<accession>A0AAV2RV94</accession>
<dbReference type="InterPro" id="IPR050341">
    <property type="entry name" value="PP1_catalytic_subunit"/>
</dbReference>
<dbReference type="PANTHER" id="PTHR11668:SF496">
    <property type="entry name" value="SERINE_THREONINE-PROTEIN PHOSPHATASE"/>
    <property type="match status" value="1"/>
</dbReference>
<dbReference type="PRINTS" id="PR00114">
    <property type="entry name" value="STPHPHTASE"/>
</dbReference>
<dbReference type="AlphaFoldDB" id="A0AAV2RV94"/>
<evidence type="ECO:0000256" key="3">
    <source>
        <dbReference type="RuleBase" id="RU004273"/>
    </source>
</evidence>
<gene>
    <name evidence="5" type="ORF">MNOR_LOCUS28541</name>
</gene>
<dbReference type="CDD" id="cd00144">
    <property type="entry name" value="MPP_PPP_family"/>
    <property type="match status" value="1"/>
</dbReference>
<dbReference type="GO" id="GO:0005509">
    <property type="term" value="F:calcium ion binding"/>
    <property type="evidence" value="ECO:0007669"/>
    <property type="project" value="InterPro"/>
</dbReference>
<dbReference type="SUPFAM" id="SSF47473">
    <property type="entry name" value="EF-hand"/>
    <property type="match status" value="1"/>
</dbReference>
<dbReference type="InterPro" id="IPR002048">
    <property type="entry name" value="EF_hand_dom"/>
</dbReference>
<dbReference type="GO" id="GO:0005737">
    <property type="term" value="C:cytoplasm"/>
    <property type="evidence" value="ECO:0007669"/>
    <property type="project" value="TreeGrafter"/>
</dbReference>
<dbReference type="PANTHER" id="PTHR11668">
    <property type="entry name" value="SERINE/THREONINE PROTEIN PHOSPHATASE"/>
    <property type="match status" value="1"/>
</dbReference>
<feature type="domain" description="EF-hand" evidence="4">
    <location>
        <begin position="324"/>
        <end position="359"/>
    </location>
</feature>
<dbReference type="SMART" id="SM00156">
    <property type="entry name" value="PP2Ac"/>
    <property type="match status" value="1"/>
</dbReference>
<keyword evidence="6" id="KW-1185">Reference proteome</keyword>
<feature type="non-terminal residue" evidence="5">
    <location>
        <position position="926"/>
    </location>
</feature>
<sequence length="926" mass="106187">MLGPKAVQNDTWEWGRSYRRKLQLIFITIPKESHSFVKAVGRWGGGAAKNCMANHVRCRSSGSSEMQNVKKTLLFLFQNIVDFKRTKKKNKKKSNMKLLLNKLSEWCITLVWTQIFSYQLIAQLCMELMPSSLSRLHRPQQIIIQVKNIYIPRCFKGHFKTSHVPGSAQRKKIKMLNEYIRNILKYAKKFLQPIIQKSLSFISNYMKMSSMGHMCPIGTSLKVTASHQSKSKKDSNQLIQDDKHKEGYQPQNLNFFFNDHYQKLNPCIFTLVVTKNVKTFFNHKGLREYVFKAMDKYKVGEVGCPEFVLSITAMDPMTNHGSGPAEQRCRHIFRYYDADSDDMLTKSEVSSMLEDIAKQHRQEQTPETMEEKLQQALTIFEAEEDGKVGLTAFLMAVGNLRFRGTSVLFRSNVSVVSYLLHNRDWCRRVWCQSRSIANYGIDRKDFNDDSRGFSTSNEGDFFMKSIVEESSEVVYLEKIDLEIDFFWTIIKTTKSSIPLSEGAFVSPSYSSSNRDPYSLAQHTVKVRRSGQVTDIHLLLDMERAGEVADTGFDIDHVKLNSQDHEGKGEESEMSVPRAFSRYGPSSRPLNRFQSVEAFNMRSLHQEMLQALRFFEHGKSQKPCLDWGEVDKTKLGQYILSLCHSVKDVFENEPRLLKISPPCYILGDIHGNYRDLVCFEKALWRVGPAITPANFLFLGDYVDRGEYGVEVVAYLFAQKLQAPGKFHLLRGNHEVREIQQLFSFYSECLSKFGDRLGKEIWNGINDAFDCMPIAAIVDRKIFCIHGGIPKLGVSDGLSELRKIPCPLPRPDLQSNIAWQMMWNDPVAAEELTDETVTQLKDNGGFAYNEKRQTAYVFNSRAFDAFLSNNKLTHVVRAHEVKQAGFEIQQRGRLMTVFSSSHYCGGNNEAACVLVHDMRMRVIRIDTS</sequence>
<dbReference type="PROSITE" id="PS00125">
    <property type="entry name" value="SER_THR_PHOSPHATASE"/>
    <property type="match status" value="1"/>
</dbReference>
<comment type="catalytic activity">
    <reaction evidence="3">
        <text>O-phospho-L-threonyl-[protein] + H2O = L-threonyl-[protein] + phosphate</text>
        <dbReference type="Rhea" id="RHEA:47004"/>
        <dbReference type="Rhea" id="RHEA-COMP:11060"/>
        <dbReference type="Rhea" id="RHEA-COMP:11605"/>
        <dbReference type="ChEBI" id="CHEBI:15377"/>
        <dbReference type="ChEBI" id="CHEBI:30013"/>
        <dbReference type="ChEBI" id="CHEBI:43474"/>
        <dbReference type="ChEBI" id="CHEBI:61977"/>
        <dbReference type="EC" id="3.1.3.16"/>
    </reaction>
</comment>
<keyword evidence="3" id="KW-0378">Hydrolase</keyword>
<dbReference type="PROSITE" id="PS00018">
    <property type="entry name" value="EF_HAND_1"/>
    <property type="match status" value="1"/>
</dbReference>
<name>A0AAV2RV94_MEGNR</name>
<evidence type="ECO:0000313" key="5">
    <source>
        <dbReference type="EMBL" id="CAL4139946.1"/>
    </source>
</evidence>
<dbReference type="EC" id="3.1.3.16" evidence="3"/>
<dbReference type="InterPro" id="IPR004843">
    <property type="entry name" value="Calcineurin-like_PHP"/>
</dbReference>
<evidence type="ECO:0000259" key="4">
    <source>
        <dbReference type="PROSITE" id="PS50222"/>
    </source>
</evidence>
<comment type="caution">
    <text evidence="5">The sequence shown here is derived from an EMBL/GenBank/DDBJ whole genome shotgun (WGS) entry which is preliminary data.</text>
</comment>
<dbReference type="InterPro" id="IPR011992">
    <property type="entry name" value="EF-hand-dom_pair"/>
</dbReference>
<dbReference type="Gene3D" id="1.10.238.10">
    <property type="entry name" value="EF-hand"/>
    <property type="match status" value="1"/>
</dbReference>
<comment type="similarity">
    <text evidence="1 3">Belongs to the PPP phosphatase family.</text>
</comment>
<dbReference type="Proteomes" id="UP001497623">
    <property type="component" value="Unassembled WGS sequence"/>
</dbReference>
<dbReference type="PROSITE" id="PS50222">
    <property type="entry name" value="EF_HAND_2"/>
    <property type="match status" value="1"/>
</dbReference>
<reference evidence="5 6" key="1">
    <citation type="submission" date="2024-05" db="EMBL/GenBank/DDBJ databases">
        <authorList>
            <person name="Wallberg A."/>
        </authorList>
    </citation>
    <scope>NUCLEOTIDE SEQUENCE [LARGE SCALE GENOMIC DNA]</scope>
</reference>
<dbReference type="Gene3D" id="3.60.21.10">
    <property type="match status" value="1"/>
</dbReference>
<keyword evidence="2" id="KW-0106">Calcium</keyword>
<evidence type="ECO:0000256" key="1">
    <source>
        <dbReference type="ARBA" id="ARBA00008294"/>
    </source>
</evidence>
<dbReference type="GO" id="GO:0004722">
    <property type="term" value="F:protein serine/threonine phosphatase activity"/>
    <property type="evidence" value="ECO:0007669"/>
    <property type="project" value="UniProtKB-EC"/>
</dbReference>
<dbReference type="SUPFAM" id="SSF56300">
    <property type="entry name" value="Metallo-dependent phosphatases"/>
    <property type="match status" value="1"/>
</dbReference>
<dbReference type="InterPro" id="IPR018247">
    <property type="entry name" value="EF_Hand_1_Ca_BS"/>
</dbReference>
<dbReference type="EMBL" id="CAXKWB010031649">
    <property type="protein sequence ID" value="CAL4139946.1"/>
    <property type="molecule type" value="Genomic_DNA"/>
</dbReference>